<evidence type="ECO:0000259" key="2">
    <source>
        <dbReference type="Pfam" id="PF03934"/>
    </source>
</evidence>
<dbReference type="InterPro" id="IPR038072">
    <property type="entry name" value="GspK_central_sf"/>
</dbReference>
<feature type="compositionally biased region" description="Polar residues" evidence="1">
    <location>
        <begin position="66"/>
        <end position="75"/>
    </location>
</feature>
<dbReference type="Gene3D" id="1.10.40.60">
    <property type="entry name" value="EpsJ-like"/>
    <property type="match status" value="1"/>
</dbReference>
<organism evidence="4 5">
    <name type="scientific">Thermomonas brevis</name>
    <dbReference type="NCBI Taxonomy" id="215691"/>
    <lineage>
        <taxon>Bacteria</taxon>
        <taxon>Pseudomonadati</taxon>
        <taxon>Pseudomonadota</taxon>
        <taxon>Gammaproteobacteria</taxon>
        <taxon>Lysobacterales</taxon>
        <taxon>Lysobacteraceae</taxon>
        <taxon>Thermomonas</taxon>
    </lineage>
</organism>
<dbReference type="InterPro" id="IPR049179">
    <property type="entry name" value="T2SSK_SAM-like_2nd"/>
</dbReference>
<dbReference type="EMBL" id="CP060711">
    <property type="protein sequence ID" value="QNN47853.1"/>
    <property type="molecule type" value="Genomic_DNA"/>
</dbReference>
<keyword evidence="5" id="KW-1185">Reference proteome</keyword>
<dbReference type="AlphaFoldDB" id="A0A7G9QWX8"/>
<dbReference type="KEGG" id="tbv:H9L17_06940"/>
<dbReference type="Pfam" id="PF03934">
    <property type="entry name" value="T2SSK"/>
    <property type="match status" value="1"/>
</dbReference>
<evidence type="ECO:0000313" key="5">
    <source>
        <dbReference type="Proteomes" id="UP000515977"/>
    </source>
</evidence>
<evidence type="ECO:0000313" key="4">
    <source>
        <dbReference type="EMBL" id="QNN47853.1"/>
    </source>
</evidence>
<evidence type="ECO:0000256" key="1">
    <source>
        <dbReference type="SAM" id="MobiDB-lite"/>
    </source>
</evidence>
<sequence length="347" mass="38036">MLIIVLAVLVVLTLLATAVATSAERAIRAAQADADRFQSELAMTGTRETLLFLLATQRQTIAGLTVNESDASASATPPGENDDPDGFTALPVGNEIRLDSTPYQGLAQTRFALQDDRGLLSVNWAGSILRFALYKSLDVPDGDWNGLDAKRLDYQDPDDLHRLNGAEKAQYQREGLPPPTNRTLTTPLELRRIPGWNKILADMDDARLLSTLTLAQTVDLNINTAPAPLLELLPGLSPQNAARMTELRRAAPFLSIRQAQETFGITPVFEEVLSLFAIPSGNLILWDERSGARRLLHWTLTPLETDGPPWRIDYEVTLPRGNESDQAVVGTPQTPLFAQPDQAGERQ</sequence>
<accession>A0A7G9QWX8</accession>
<feature type="domain" description="T2SS protein K first SAM-like" evidence="3">
    <location>
        <begin position="132"/>
        <end position="198"/>
    </location>
</feature>
<proteinExistence type="predicted"/>
<dbReference type="InterPro" id="IPR049031">
    <property type="entry name" value="T2SSK_SAM-like_1st"/>
</dbReference>
<feature type="domain" description="T2SS protein K second SAM-like" evidence="2">
    <location>
        <begin position="220"/>
        <end position="266"/>
    </location>
</feature>
<feature type="region of interest" description="Disordered" evidence="1">
    <location>
        <begin position="324"/>
        <end position="347"/>
    </location>
</feature>
<gene>
    <name evidence="4" type="ORF">H9L17_06940</name>
</gene>
<dbReference type="SUPFAM" id="SSF47781">
    <property type="entry name" value="RuvA domain 2-like"/>
    <property type="match status" value="1"/>
</dbReference>
<reference evidence="4 5" key="1">
    <citation type="submission" date="2020-08" db="EMBL/GenBank/DDBJ databases">
        <title>Genome sequence of Thermomonas brevis KACC 16975T.</title>
        <authorList>
            <person name="Hyun D.-W."/>
            <person name="Bae J.-W."/>
        </authorList>
    </citation>
    <scope>NUCLEOTIDE SEQUENCE [LARGE SCALE GENOMIC DNA]</scope>
    <source>
        <strain evidence="4 5">KACC 16975</strain>
    </source>
</reference>
<dbReference type="InterPro" id="IPR010994">
    <property type="entry name" value="RuvA_2-like"/>
</dbReference>
<feature type="region of interest" description="Disordered" evidence="1">
    <location>
        <begin position="66"/>
        <end position="87"/>
    </location>
</feature>
<dbReference type="Pfam" id="PF21687">
    <property type="entry name" value="T2SSK_1st"/>
    <property type="match status" value="1"/>
</dbReference>
<dbReference type="SUPFAM" id="SSF158544">
    <property type="entry name" value="GspK insert domain-like"/>
    <property type="match status" value="1"/>
</dbReference>
<dbReference type="RefSeq" id="WP_187571597.1">
    <property type="nucleotide sequence ID" value="NZ_CP060711.1"/>
</dbReference>
<evidence type="ECO:0000259" key="3">
    <source>
        <dbReference type="Pfam" id="PF21687"/>
    </source>
</evidence>
<dbReference type="Proteomes" id="UP000515977">
    <property type="component" value="Chromosome"/>
</dbReference>
<name>A0A7G9QWX8_9GAMM</name>
<protein>
    <submittedName>
        <fullName evidence="4">General secretion pathway protein GspK</fullName>
    </submittedName>
</protein>